<keyword evidence="7" id="KW-0256">Endoplasmic reticulum</keyword>
<accession>A0A7J6F2B6</accession>
<name>A0A7J6F2B6_CANSA</name>
<evidence type="ECO:0000256" key="1">
    <source>
        <dbReference type="ARBA" id="ARBA00004477"/>
    </source>
</evidence>
<keyword evidence="8 11" id="KW-1133">Transmembrane helix</keyword>
<evidence type="ECO:0000256" key="8">
    <source>
        <dbReference type="ARBA" id="ARBA00022989"/>
    </source>
</evidence>
<evidence type="ECO:0000256" key="10">
    <source>
        <dbReference type="SAM" id="MobiDB-lite"/>
    </source>
</evidence>
<dbReference type="GO" id="GO:0005789">
    <property type="term" value="C:endoplasmic reticulum membrane"/>
    <property type="evidence" value="ECO:0007669"/>
    <property type="project" value="UniProtKB-SubCell"/>
</dbReference>
<evidence type="ECO:0000313" key="12">
    <source>
        <dbReference type="EMBL" id="KAF4364854.1"/>
    </source>
</evidence>
<dbReference type="UniPathway" id="UPA00378"/>
<sequence>MLKFDDSSVIYGTDQQIFCTSKDCCKEYMRKFLSSNIVMKLEKEYKRRYIQLPYLYEKLQVDMSYIHNKEAMLKVEVLFASFASGEGACSVIAVLISHWLHCNPNLIPTRLQFESLIIQGSSEWRVLCTETSYYGHFDIETVVNAGIRPLSICANKSIMGILGVEKFEPLKDLFSLDEMWETITKNLTTEPRVFIVGWDDHFFVLKLELHACYIFDSFGARLFRGCNKAYVLKFDESSVIFGSDQKTVLCAGKECCKEFMKKFFTNSVVMVLKKEYEKGCIQLPHLFEKLQVNVSYMCLNTISSSISSSSSDAPSRNESDIQSMEEESNQRNPISGIWWFFAIATCLKLLLIPSYHSTDFEVHRNWLAITNSLPISQWYSDETSPWTLDYPPFFAYFERFLSIFAKLIDPQIVDLQKGLNYNSNTHLFAVAAPVYFVYLLRHYCWKRGFLRGFRQLSAMGTVVVAVFVAAFGPFLYYGQIQQVISRMFPFDKGLAFFLRKLAFNIQTPTASFTGGVVGDSSPFAVLPRITPLTTFLMVLLALCPCLIQVWRNPQPKKITRWVAYAYMCGFLFGWHVHEKASLHFVIPLAIVAVQSTDMDDAKHYFILSIVSCYSLFPLLYESQEYPIKVVLLLLHSILMWLGFSALYQSGRTVKTRKEVKTSSSSTLAMEEEGGFIREARLKLTLEVPIFFASFDQMNNVVSGEGACSAIAIVVSHWLLSNPNSLPTRFQLDSLIIQGSSEWRKLCNKTSHQNRFLNNHFDIETLVEAGIRPLSIITEKSTTGFFGVEKFEDLKGHFSLDDMWEEITKSLTDEPKVFILGWNDHFFVMKLTISSYYIIDSLGGRLFARCNQAYILNFDESSTLYSENKIICAGKECCKEFLSKFMANEIVMELEEYNKKGCISLEYIYEKLQIDMHYMCLTTPSSPTLPSSNNNKDDNYIREFRRFIVCDDHNLLLFYPLSHMINNDHFFVMKLTVSNYYIIDSLGNRLFVRCNQAYILDFDESSTLYSKERIVCSSKDCCKEFLAKFMANELLWSYVGVNLREIAN</sequence>
<evidence type="ECO:0000256" key="4">
    <source>
        <dbReference type="ARBA" id="ARBA00022676"/>
    </source>
</evidence>
<comment type="similarity">
    <text evidence="3">Belongs to the ALG6/ALG8 glucosyltransferase family.</text>
</comment>
<comment type="subcellular location">
    <subcellularLocation>
        <location evidence="1">Endoplasmic reticulum membrane</location>
        <topology evidence="1">Multi-pass membrane protein</topology>
    </subcellularLocation>
</comment>
<keyword evidence="6 11" id="KW-0812">Transmembrane</keyword>
<dbReference type="Proteomes" id="UP000583929">
    <property type="component" value="Unassembled WGS sequence"/>
</dbReference>
<comment type="pathway">
    <text evidence="2">Protein modification; protein glycosylation.</text>
</comment>
<dbReference type="AlphaFoldDB" id="A0A7J6F2B6"/>
<evidence type="ECO:0000256" key="6">
    <source>
        <dbReference type="ARBA" id="ARBA00022692"/>
    </source>
</evidence>
<dbReference type="EMBL" id="JAATIQ010000279">
    <property type="protein sequence ID" value="KAF4364854.1"/>
    <property type="molecule type" value="Genomic_DNA"/>
</dbReference>
<dbReference type="Pfam" id="PF03155">
    <property type="entry name" value="Alg6_Alg8"/>
    <property type="match status" value="1"/>
</dbReference>
<evidence type="ECO:0000256" key="3">
    <source>
        <dbReference type="ARBA" id="ARBA00008715"/>
    </source>
</evidence>
<feature type="transmembrane region" description="Helical" evidence="11">
    <location>
        <begin position="603"/>
        <end position="620"/>
    </location>
</feature>
<feature type="transmembrane region" description="Helical" evidence="11">
    <location>
        <begin position="456"/>
        <end position="477"/>
    </location>
</feature>
<reference evidence="12 13" key="1">
    <citation type="journal article" date="2020" name="bioRxiv">
        <title>Sequence and annotation of 42 cannabis genomes reveals extensive copy number variation in cannabinoid synthesis and pathogen resistance genes.</title>
        <authorList>
            <person name="Mckernan K.J."/>
            <person name="Helbert Y."/>
            <person name="Kane L.T."/>
            <person name="Ebling H."/>
            <person name="Zhang L."/>
            <person name="Liu B."/>
            <person name="Eaton Z."/>
            <person name="Mclaughlin S."/>
            <person name="Kingan S."/>
            <person name="Baybayan P."/>
            <person name="Concepcion G."/>
            <person name="Jordan M."/>
            <person name="Riva A."/>
            <person name="Barbazuk W."/>
            <person name="Harkins T."/>
        </authorList>
    </citation>
    <scope>NUCLEOTIDE SEQUENCE [LARGE SCALE GENOMIC DNA]</scope>
    <source>
        <strain evidence="13">cv. Jamaican Lion 4</strain>
        <tissue evidence="12">Leaf</tissue>
    </source>
</reference>
<feature type="region of interest" description="Disordered" evidence="10">
    <location>
        <begin position="305"/>
        <end position="328"/>
    </location>
</feature>
<comment type="caution">
    <text evidence="12">The sequence shown here is derived from an EMBL/GenBank/DDBJ whole genome shotgun (WGS) entry which is preliminary data.</text>
</comment>
<evidence type="ECO:0000256" key="2">
    <source>
        <dbReference type="ARBA" id="ARBA00004922"/>
    </source>
</evidence>
<keyword evidence="9 11" id="KW-0472">Membrane</keyword>
<dbReference type="InterPro" id="IPR004856">
    <property type="entry name" value="Glyco_trans_ALG6/ALG8"/>
</dbReference>
<gene>
    <name evidence="12" type="ORF">G4B88_025573</name>
</gene>
<evidence type="ECO:0000256" key="5">
    <source>
        <dbReference type="ARBA" id="ARBA00022679"/>
    </source>
</evidence>
<feature type="transmembrane region" description="Helical" evidence="11">
    <location>
        <begin position="529"/>
        <end position="549"/>
    </location>
</feature>
<protein>
    <submittedName>
        <fullName evidence="12">Uncharacterized protein</fullName>
    </submittedName>
</protein>
<dbReference type="PANTHER" id="PTHR31182:SF17">
    <property type="entry name" value="EEIG1_EHBP1 PROTEIN AMINO-TERMINAL DOMAIN PROTEIN"/>
    <property type="match status" value="1"/>
</dbReference>
<evidence type="ECO:0000256" key="9">
    <source>
        <dbReference type="ARBA" id="ARBA00023136"/>
    </source>
</evidence>
<evidence type="ECO:0000256" key="11">
    <source>
        <dbReference type="SAM" id="Phobius"/>
    </source>
</evidence>
<dbReference type="PANTHER" id="PTHR31182">
    <property type="entry name" value="C2 NT-TYPE DOMAIN-CONTAINING PROTEIN"/>
    <property type="match status" value="1"/>
</dbReference>
<keyword evidence="4" id="KW-0328">Glycosyltransferase</keyword>
<evidence type="ECO:0000313" key="13">
    <source>
        <dbReference type="Proteomes" id="UP000583929"/>
    </source>
</evidence>
<dbReference type="GO" id="GO:0016758">
    <property type="term" value="F:hexosyltransferase activity"/>
    <property type="evidence" value="ECO:0007669"/>
    <property type="project" value="InterPro"/>
</dbReference>
<feature type="transmembrane region" description="Helical" evidence="11">
    <location>
        <begin position="627"/>
        <end position="647"/>
    </location>
</feature>
<keyword evidence="13" id="KW-1185">Reference proteome</keyword>
<feature type="compositionally biased region" description="Polar residues" evidence="10">
    <location>
        <begin position="312"/>
        <end position="322"/>
    </location>
</feature>
<organism evidence="12 13">
    <name type="scientific">Cannabis sativa</name>
    <name type="common">Hemp</name>
    <name type="synonym">Marijuana</name>
    <dbReference type="NCBI Taxonomy" id="3483"/>
    <lineage>
        <taxon>Eukaryota</taxon>
        <taxon>Viridiplantae</taxon>
        <taxon>Streptophyta</taxon>
        <taxon>Embryophyta</taxon>
        <taxon>Tracheophyta</taxon>
        <taxon>Spermatophyta</taxon>
        <taxon>Magnoliopsida</taxon>
        <taxon>eudicotyledons</taxon>
        <taxon>Gunneridae</taxon>
        <taxon>Pentapetalae</taxon>
        <taxon>rosids</taxon>
        <taxon>fabids</taxon>
        <taxon>Rosales</taxon>
        <taxon>Cannabaceae</taxon>
        <taxon>Cannabis</taxon>
    </lineage>
</organism>
<keyword evidence="5" id="KW-0808">Transferase</keyword>
<feature type="transmembrane region" description="Helical" evidence="11">
    <location>
        <begin position="425"/>
        <end position="444"/>
    </location>
</feature>
<evidence type="ECO:0000256" key="7">
    <source>
        <dbReference type="ARBA" id="ARBA00022824"/>
    </source>
</evidence>
<proteinExistence type="inferred from homology"/>